<dbReference type="VEuPathDB" id="VectorBase:RSAN_055167"/>
<dbReference type="InterPro" id="IPR052201">
    <property type="entry name" value="LRR-containing_regulator"/>
</dbReference>
<evidence type="ECO:0000313" key="3">
    <source>
        <dbReference type="Proteomes" id="UP000821837"/>
    </source>
</evidence>
<dbReference type="AlphaFoldDB" id="A0A9D4Q6Y8"/>
<dbReference type="SUPFAM" id="SSF52047">
    <property type="entry name" value="RNI-like"/>
    <property type="match status" value="1"/>
</dbReference>
<proteinExistence type="predicted"/>
<comment type="caution">
    <text evidence="2">The sequence shown here is derived from an EMBL/GenBank/DDBJ whole genome shotgun (WGS) entry which is preliminary data.</text>
</comment>
<keyword evidence="1" id="KW-0677">Repeat</keyword>
<sequence length="442" mass="49202">MKAVCQNNNLEALGLFYTAIGRGGARVLGDYLSTSSKLRDLSLSDEEFDEYQMSSILEGLRTNHSLHELHFEGLDVAQVYMVGLALVLRSHAALKYLTVTRCHLAEAEANFLAVLLECNTRLLGLNLSCNEINDIGAIRIARSLKVNLSLQKLDLSENEISIRELNRVLKELKLWHVEDERKERPLASALSRTAAHGRVILHHESFASVLQLERGLPQNADLVTSLHLGTSVHVNAYCLKTLFVSLAAIPCLNSLLLECETNINCSAVTLKAVMNGLAKNESVFYMDVEFGALSGASTRAIMDMLKRNATLIHFGHIMVQPFELQLLGYEMRSNCVLQMPVVEELTFEICDVHRRNLSYCNRAVKYAMNPEKFGTQRVPAAVFETLCHKESFKKLLSKVLGPDGAVEAVRKASRHITENLLAMTGVVSQFPVTCWPHPEGSR</sequence>
<organism evidence="2 3">
    <name type="scientific">Rhipicephalus sanguineus</name>
    <name type="common">Brown dog tick</name>
    <name type="synonym">Ixodes sanguineus</name>
    <dbReference type="NCBI Taxonomy" id="34632"/>
    <lineage>
        <taxon>Eukaryota</taxon>
        <taxon>Metazoa</taxon>
        <taxon>Ecdysozoa</taxon>
        <taxon>Arthropoda</taxon>
        <taxon>Chelicerata</taxon>
        <taxon>Arachnida</taxon>
        <taxon>Acari</taxon>
        <taxon>Parasitiformes</taxon>
        <taxon>Ixodida</taxon>
        <taxon>Ixodoidea</taxon>
        <taxon>Ixodidae</taxon>
        <taxon>Rhipicephalinae</taxon>
        <taxon>Rhipicephalus</taxon>
        <taxon>Rhipicephalus</taxon>
    </lineage>
</organism>
<dbReference type="Gene3D" id="3.80.10.10">
    <property type="entry name" value="Ribonuclease Inhibitor"/>
    <property type="match status" value="2"/>
</dbReference>
<accession>A0A9D4Q6Y8</accession>
<reference evidence="2" key="2">
    <citation type="submission" date="2021-09" db="EMBL/GenBank/DDBJ databases">
        <authorList>
            <person name="Jia N."/>
            <person name="Wang J."/>
            <person name="Shi W."/>
            <person name="Du L."/>
            <person name="Sun Y."/>
            <person name="Zhan W."/>
            <person name="Jiang J."/>
            <person name="Wang Q."/>
            <person name="Zhang B."/>
            <person name="Ji P."/>
            <person name="Sakyi L.B."/>
            <person name="Cui X."/>
            <person name="Yuan T."/>
            <person name="Jiang B."/>
            <person name="Yang W."/>
            <person name="Lam T.T.-Y."/>
            <person name="Chang Q."/>
            <person name="Ding S."/>
            <person name="Wang X."/>
            <person name="Zhu J."/>
            <person name="Ruan X."/>
            <person name="Zhao L."/>
            <person name="Wei J."/>
            <person name="Que T."/>
            <person name="Du C."/>
            <person name="Cheng J."/>
            <person name="Dai P."/>
            <person name="Han X."/>
            <person name="Huang E."/>
            <person name="Gao Y."/>
            <person name="Liu J."/>
            <person name="Shao H."/>
            <person name="Ye R."/>
            <person name="Li L."/>
            <person name="Wei W."/>
            <person name="Wang X."/>
            <person name="Wang C."/>
            <person name="Huo Q."/>
            <person name="Li W."/>
            <person name="Guo W."/>
            <person name="Chen H."/>
            <person name="Chen S."/>
            <person name="Zhou L."/>
            <person name="Zhou L."/>
            <person name="Ni X."/>
            <person name="Tian J."/>
            <person name="Zhou Y."/>
            <person name="Sheng Y."/>
            <person name="Liu T."/>
            <person name="Pan Y."/>
            <person name="Xia L."/>
            <person name="Li J."/>
            <person name="Zhao F."/>
            <person name="Cao W."/>
        </authorList>
    </citation>
    <scope>NUCLEOTIDE SEQUENCE</scope>
    <source>
        <strain evidence="2">Rsan-2018</strain>
        <tissue evidence="2">Larvae</tissue>
    </source>
</reference>
<dbReference type="PANTHER" id="PTHR24111">
    <property type="entry name" value="LEUCINE-RICH REPEAT-CONTAINING PROTEIN 34"/>
    <property type="match status" value="1"/>
</dbReference>
<name>A0A9D4Q6Y8_RHISA</name>
<dbReference type="InterPro" id="IPR001611">
    <property type="entry name" value="Leu-rich_rpt"/>
</dbReference>
<dbReference type="Proteomes" id="UP000821837">
    <property type="component" value="Unassembled WGS sequence"/>
</dbReference>
<dbReference type="EMBL" id="JABSTV010001248">
    <property type="protein sequence ID" value="KAH7969489.1"/>
    <property type="molecule type" value="Genomic_DNA"/>
</dbReference>
<evidence type="ECO:0000256" key="1">
    <source>
        <dbReference type="ARBA" id="ARBA00022737"/>
    </source>
</evidence>
<reference evidence="2" key="1">
    <citation type="journal article" date="2020" name="Cell">
        <title>Large-Scale Comparative Analyses of Tick Genomes Elucidate Their Genetic Diversity and Vector Capacities.</title>
        <authorList>
            <consortium name="Tick Genome and Microbiome Consortium (TIGMIC)"/>
            <person name="Jia N."/>
            <person name="Wang J."/>
            <person name="Shi W."/>
            <person name="Du L."/>
            <person name="Sun Y."/>
            <person name="Zhan W."/>
            <person name="Jiang J.F."/>
            <person name="Wang Q."/>
            <person name="Zhang B."/>
            <person name="Ji P."/>
            <person name="Bell-Sakyi L."/>
            <person name="Cui X.M."/>
            <person name="Yuan T.T."/>
            <person name="Jiang B.G."/>
            <person name="Yang W.F."/>
            <person name="Lam T.T."/>
            <person name="Chang Q.C."/>
            <person name="Ding S.J."/>
            <person name="Wang X.J."/>
            <person name="Zhu J.G."/>
            <person name="Ruan X.D."/>
            <person name="Zhao L."/>
            <person name="Wei J.T."/>
            <person name="Ye R.Z."/>
            <person name="Que T.C."/>
            <person name="Du C.H."/>
            <person name="Zhou Y.H."/>
            <person name="Cheng J.X."/>
            <person name="Dai P.F."/>
            <person name="Guo W.B."/>
            <person name="Han X.H."/>
            <person name="Huang E.J."/>
            <person name="Li L.F."/>
            <person name="Wei W."/>
            <person name="Gao Y.C."/>
            <person name="Liu J.Z."/>
            <person name="Shao H.Z."/>
            <person name="Wang X."/>
            <person name="Wang C.C."/>
            <person name="Yang T.C."/>
            <person name="Huo Q.B."/>
            <person name="Li W."/>
            <person name="Chen H.Y."/>
            <person name="Chen S.E."/>
            <person name="Zhou L.G."/>
            <person name="Ni X.B."/>
            <person name="Tian J.H."/>
            <person name="Sheng Y."/>
            <person name="Liu T."/>
            <person name="Pan Y.S."/>
            <person name="Xia L.Y."/>
            <person name="Li J."/>
            <person name="Zhao F."/>
            <person name="Cao W.C."/>
        </authorList>
    </citation>
    <scope>NUCLEOTIDE SEQUENCE</scope>
    <source>
        <strain evidence="2">Rsan-2018</strain>
    </source>
</reference>
<dbReference type="SMART" id="SM00368">
    <property type="entry name" value="LRR_RI"/>
    <property type="match status" value="3"/>
</dbReference>
<gene>
    <name evidence="2" type="ORF">HPB52_018842</name>
</gene>
<protein>
    <submittedName>
        <fullName evidence="2">Uncharacterized protein</fullName>
    </submittedName>
</protein>
<dbReference type="PANTHER" id="PTHR24111:SF0">
    <property type="entry name" value="LEUCINE-RICH REPEAT-CONTAINING PROTEIN"/>
    <property type="match status" value="1"/>
</dbReference>
<evidence type="ECO:0000313" key="2">
    <source>
        <dbReference type="EMBL" id="KAH7969489.1"/>
    </source>
</evidence>
<dbReference type="InterPro" id="IPR032675">
    <property type="entry name" value="LRR_dom_sf"/>
</dbReference>
<keyword evidence="3" id="KW-1185">Reference proteome</keyword>
<dbReference type="PROSITE" id="PS51450">
    <property type="entry name" value="LRR"/>
    <property type="match status" value="1"/>
</dbReference>